<evidence type="ECO:0000313" key="6">
    <source>
        <dbReference type="Proteomes" id="UP000472262"/>
    </source>
</evidence>
<dbReference type="SUPFAM" id="SSF48726">
    <property type="entry name" value="Immunoglobulin"/>
    <property type="match status" value="2"/>
</dbReference>
<dbReference type="PANTHER" id="PTHR44170:SF15">
    <property type="entry name" value="NEURONAL CELL ADHESION MOLECULE"/>
    <property type="match status" value="1"/>
</dbReference>
<dbReference type="FunFam" id="2.60.40.10:FF:000114">
    <property type="entry name" value="Neuronal cell adhesion molecule"/>
    <property type="match status" value="1"/>
</dbReference>
<proteinExistence type="predicted"/>
<dbReference type="InterPro" id="IPR013783">
    <property type="entry name" value="Ig-like_fold"/>
</dbReference>
<keyword evidence="3" id="KW-0732">Signal</keyword>
<dbReference type="InterPro" id="IPR003599">
    <property type="entry name" value="Ig_sub"/>
</dbReference>
<evidence type="ECO:0000256" key="2">
    <source>
        <dbReference type="ARBA" id="ARBA00023157"/>
    </source>
</evidence>
<dbReference type="SMART" id="SM00409">
    <property type="entry name" value="IG"/>
    <property type="match status" value="2"/>
</dbReference>
<dbReference type="Ensembl" id="ENSSGRT00000035560.1">
    <property type="protein sequence ID" value="ENSSGRP00000033125.1"/>
    <property type="gene ID" value="ENSSGRG00000017695.1"/>
</dbReference>
<keyword evidence="6" id="KW-1185">Reference proteome</keyword>
<evidence type="ECO:0000256" key="1">
    <source>
        <dbReference type="ARBA" id="ARBA00022737"/>
    </source>
</evidence>
<evidence type="ECO:0000313" key="5">
    <source>
        <dbReference type="Ensembl" id="ENSSGRP00000033125.1"/>
    </source>
</evidence>
<dbReference type="Gene3D" id="2.60.40.10">
    <property type="entry name" value="Immunoglobulins"/>
    <property type="match status" value="2"/>
</dbReference>
<feature type="chain" id="PRO_5025618642" evidence="3">
    <location>
        <begin position="23"/>
        <end position="302"/>
    </location>
</feature>
<organism evidence="5 6">
    <name type="scientific">Sinocyclocheilus grahami</name>
    <name type="common">Dianchi golden-line fish</name>
    <name type="synonym">Barbus grahami</name>
    <dbReference type="NCBI Taxonomy" id="75366"/>
    <lineage>
        <taxon>Eukaryota</taxon>
        <taxon>Metazoa</taxon>
        <taxon>Chordata</taxon>
        <taxon>Craniata</taxon>
        <taxon>Vertebrata</taxon>
        <taxon>Euteleostomi</taxon>
        <taxon>Actinopterygii</taxon>
        <taxon>Neopterygii</taxon>
        <taxon>Teleostei</taxon>
        <taxon>Ostariophysi</taxon>
        <taxon>Cypriniformes</taxon>
        <taxon>Cyprinidae</taxon>
        <taxon>Cyprininae</taxon>
        <taxon>Sinocyclocheilus</taxon>
    </lineage>
</organism>
<protein>
    <submittedName>
        <fullName evidence="5">Neuronal cell adhesion molecule</fullName>
    </submittedName>
</protein>
<dbReference type="GO" id="GO:0005886">
    <property type="term" value="C:plasma membrane"/>
    <property type="evidence" value="ECO:0007669"/>
    <property type="project" value="TreeGrafter"/>
</dbReference>
<dbReference type="Proteomes" id="UP000472262">
    <property type="component" value="Unassembled WGS sequence"/>
</dbReference>
<dbReference type="GO" id="GO:0098632">
    <property type="term" value="F:cell-cell adhesion mediator activity"/>
    <property type="evidence" value="ECO:0007669"/>
    <property type="project" value="TreeGrafter"/>
</dbReference>
<sequence length="302" mass="33982">MDMQRDGPLALLLLFLGHMITALEVPLDPKLLEELPQPPTITHQSPKDYIVDPRENIVIHCEAKGKPHPSFSWTRNGMHFDMDKDPKVLMKPRSGTLVMDISGGERAEAYEGVYQCSAHNELGTAVSNSIIIRQSNILSILRHLIFGGSPLWSKERISPIVAQMGQSLILHCRPPAGLPPPIIFWMDNNFQRLPQSRRVSQALNGDLYFSNVQPEDSRSDYICYARFPHTQTIQQKQPISVRVLDMDSLNDTLADYFNDTDLFSDKPAEERAPVFMVPSESVSSKMVLRGEVLEMECVADGL</sequence>
<name>A0A672M8W7_SINGR</name>
<evidence type="ECO:0000259" key="4">
    <source>
        <dbReference type="PROSITE" id="PS50835"/>
    </source>
</evidence>
<dbReference type="GO" id="GO:0007411">
    <property type="term" value="P:axon guidance"/>
    <property type="evidence" value="ECO:0007669"/>
    <property type="project" value="TreeGrafter"/>
</dbReference>
<dbReference type="InterPro" id="IPR003598">
    <property type="entry name" value="Ig_sub2"/>
</dbReference>
<feature type="signal peptide" evidence="3">
    <location>
        <begin position="1"/>
        <end position="22"/>
    </location>
</feature>
<dbReference type="PANTHER" id="PTHR44170">
    <property type="entry name" value="PROTEIN SIDEKICK"/>
    <property type="match status" value="1"/>
</dbReference>
<reference evidence="5" key="2">
    <citation type="submission" date="2025-09" db="UniProtKB">
        <authorList>
            <consortium name="Ensembl"/>
        </authorList>
    </citation>
    <scope>IDENTIFICATION</scope>
</reference>
<evidence type="ECO:0000256" key="3">
    <source>
        <dbReference type="SAM" id="SignalP"/>
    </source>
</evidence>
<reference evidence="5" key="1">
    <citation type="submission" date="2025-08" db="UniProtKB">
        <authorList>
            <consortium name="Ensembl"/>
        </authorList>
    </citation>
    <scope>IDENTIFICATION</scope>
</reference>
<dbReference type="GO" id="GO:0030424">
    <property type="term" value="C:axon"/>
    <property type="evidence" value="ECO:0007669"/>
    <property type="project" value="TreeGrafter"/>
</dbReference>
<gene>
    <name evidence="5" type="primary">LOC107573788</name>
</gene>
<dbReference type="GO" id="GO:0007420">
    <property type="term" value="P:brain development"/>
    <property type="evidence" value="ECO:0007669"/>
    <property type="project" value="TreeGrafter"/>
</dbReference>
<dbReference type="InterPro" id="IPR036179">
    <property type="entry name" value="Ig-like_dom_sf"/>
</dbReference>
<dbReference type="Pfam" id="PF13927">
    <property type="entry name" value="Ig_3"/>
    <property type="match status" value="2"/>
</dbReference>
<keyword evidence="1" id="KW-0677">Repeat</keyword>
<keyword evidence="2" id="KW-1015">Disulfide bond</keyword>
<accession>A0A672M8W7</accession>
<dbReference type="InterPro" id="IPR007110">
    <property type="entry name" value="Ig-like_dom"/>
</dbReference>
<dbReference type="SMART" id="SM00408">
    <property type="entry name" value="IGc2"/>
    <property type="match status" value="2"/>
</dbReference>
<dbReference type="FunFam" id="2.60.40.10:FF:000038">
    <property type="entry name" value="Neuronal cell adhesion molecule"/>
    <property type="match status" value="1"/>
</dbReference>
<dbReference type="AlphaFoldDB" id="A0A672M8W7"/>
<feature type="domain" description="Ig-like" evidence="4">
    <location>
        <begin position="39"/>
        <end position="127"/>
    </location>
</feature>
<dbReference type="PROSITE" id="PS50835">
    <property type="entry name" value="IG_LIKE"/>
    <property type="match status" value="2"/>
</dbReference>
<feature type="domain" description="Ig-like" evidence="4">
    <location>
        <begin position="150"/>
        <end position="240"/>
    </location>
</feature>